<proteinExistence type="predicted"/>
<sequence length="73" mass="8089">MRAERSSPISVSEARALLFSHSRSFRLILSDSDLCTRHICASFLHIFASRGEEGRRGDVGVMKAINGSMEHVV</sequence>
<name>A0ABR3LUV6_9TELE</name>
<gene>
    <name evidence="1" type="ORF">QQF64_012163</name>
</gene>
<protein>
    <submittedName>
        <fullName evidence="1">Uncharacterized protein</fullName>
    </submittedName>
</protein>
<dbReference type="Proteomes" id="UP001558613">
    <property type="component" value="Unassembled WGS sequence"/>
</dbReference>
<accession>A0ABR3LUV6</accession>
<reference evidence="1 2" key="1">
    <citation type="submission" date="2023-09" db="EMBL/GenBank/DDBJ databases">
        <authorList>
            <person name="Wang M."/>
        </authorList>
    </citation>
    <scope>NUCLEOTIDE SEQUENCE [LARGE SCALE GENOMIC DNA]</scope>
    <source>
        <strain evidence="1">GT-2023</strain>
        <tissue evidence="1">Liver</tissue>
    </source>
</reference>
<keyword evidence="2" id="KW-1185">Reference proteome</keyword>
<comment type="caution">
    <text evidence="1">The sequence shown here is derived from an EMBL/GenBank/DDBJ whole genome shotgun (WGS) entry which is preliminary data.</text>
</comment>
<dbReference type="EMBL" id="JAYMGO010000018">
    <property type="protein sequence ID" value="KAL1256618.1"/>
    <property type="molecule type" value="Genomic_DNA"/>
</dbReference>
<evidence type="ECO:0000313" key="1">
    <source>
        <dbReference type="EMBL" id="KAL1256618.1"/>
    </source>
</evidence>
<organism evidence="1 2">
    <name type="scientific">Cirrhinus molitorella</name>
    <name type="common">mud carp</name>
    <dbReference type="NCBI Taxonomy" id="172907"/>
    <lineage>
        <taxon>Eukaryota</taxon>
        <taxon>Metazoa</taxon>
        <taxon>Chordata</taxon>
        <taxon>Craniata</taxon>
        <taxon>Vertebrata</taxon>
        <taxon>Euteleostomi</taxon>
        <taxon>Actinopterygii</taxon>
        <taxon>Neopterygii</taxon>
        <taxon>Teleostei</taxon>
        <taxon>Ostariophysi</taxon>
        <taxon>Cypriniformes</taxon>
        <taxon>Cyprinidae</taxon>
        <taxon>Labeoninae</taxon>
        <taxon>Labeonini</taxon>
        <taxon>Cirrhinus</taxon>
    </lineage>
</organism>
<evidence type="ECO:0000313" key="2">
    <source>
        <dbReference type="Proteomes" id="UP001558613"/>
    </source>
</evidence>